<protein>
    <submittedName>
        <fullName evidence="1">Uncharacterized protein</fullName>
    </submittedName>
</protein>
<proteinExistence type="predicted"/>
<dbReference type="AlphaFoldDB" id="A0A645J1N8"/>
<reference evidence="1" key="1">
    <citation type="submission" date="2019-08" db="EMBL/GenBank/DDBJ databases">
        <authorList>
            <person name="Kucharzyk K."/>
            <person name="Murdoch R.W."/>
            <person name="Higgins S."/>
            <person name="Loffler F."/>
        </authorList>
    </citation>
    <scope>NUCLEOTIDE SEQUENCE</scope>
</reference>
<organism evidence="1">
    <name type="scientific">bioreactor metagenome</name>
    <dbReference type="NCBI Taxonomy" id="1076179"/>
    <lineage>
        <taxon>unclassified sequences</taxon>
        <taxon>metagenomes</taxon>
        <taxon>ecological metagenomes</taxon>
    </lineage>
</organism>
<evidence type="ECO:0000313" key="1">
    <source>
        <dbReference type="EMBL" id="MPN57595.1"/>
    </source>
</evidence>
<sequence>MTMFESFCITSTNLELFYDSPICRIVERKCHFPDISHIVYRARVFSKDEEIFIVNKICTTILKPCGWLDAISKINDEWIIVITRRINDRILASFLQNANIRVIKGG</sequence>
<dbReference type="EMBL" id="VSSQ01129300">
    <property type="protein sequence ID" value="MPN57595.1"/>
    <property type="molecule type" value="Genomic_DNA"/>
</dbReference>
<gene>
    <name evidence="1" type="ORF">SDC9_205289</name>
</gene>
<name>A0A645J1N8_9ZZZZ</name>
<comment type="caution">
    <text evidence="1">The sequence shown here is derived from an EMBL/GenBank/DDBJ whole genome shotgun (WGS) entry which is preliminary data.</text>
</comment>
<accession>A0A645J1N8</accession>